<gene>
    <name evidence="1" type="ORF">AAHA92_21074</name>
</gene>
<evidence type="ECO:0000313" key="1">
    <source>
        <dbReference type="EMBL" id="KAL1544190.1"/>
    </source>
</evidence>
<name>A0ABD1GKH0_SALDI</name>
<accession>A0ABD1GKH0</accession>
<comment type="caution">
    <text evidence="1">The sequence shown here is derived from an EMBL/GenBank/DDBJ whole genome shotgun (WGS) entry which is preliminary data.</text>
</comment>
<dbReference type="Proteomes" id="UP001567538">
    <property type="component" value="Unassembled WGS sequence"/>
</dbReference>
<reference evidence="1 2" key="1">
    <citation type="submission" date="2024-06" db="EMBL/GenBank/DDBJ databases">
        <title>A chromosome level genome sequence of Diviner's sage (Salvia divinorum).</title>
        <authorList>
            <person name="Ford S.A."/>
            <person name="Ro D.-K."/>
            <person name="Ness R.W."/>
            <person name="Phillips M.A."/>
        </authorList>
    </citation>
    <scope>NUCLEOTIDE SEQUENCE [LARGE SCALE GENOMIC DNA]</scope>
    <source>
        <strain evidence="1">SAF-2024a</strain>
        <tissue evidence="1">Leaf</tissue>
    </source>
</reference>
<dbReference type="EMBL" id="JBEAFC010000008">
    <property type="protein sequence ID" value="KAL1544190.1"/>
    <property type="molecule type" value="Genomic_DNA"/>
</dbReference>
<proteinExistence type="predicted"/>
<protein>
    <submittedName>
        <fullName evidence="1">Uncharacterized protein</fullName>
    </submittedName>
</protein>
<evidence type="ECO:0000313" key="2">
    <source>
        <dbReference type="Proteomes" id="UP001567538"/>
    </source>
</evidence>
<keyword evidence="2" id="KW-1185">Reference proteome</keyword>
<dbReference type="AlphaFoldDB" id="A0ABD1GKH0"/>
<organism evidence="1 2">
    <name type="scientific">Salvia divinorum</name>
    <name type="common">Maria pastora</name>
    <name type="synonym">Diviner's sage</name>
    <dbReference type="NCBI Taxonomy" id="28513"/>
    <lineage>
        <taxon>Eukaryota</taxon>
        <taxon>Viridiplantae</taxon>
        <taxon>Streptophyta</taxon>
        <taxon>Embryophyta</taxon>
        <taxon>Tracheophyta</taxon>
        <taxon>Spermatophyta</taxon>
        <taxon>Magnoliopsida</taxon>
        <taxon>eudicotyledons</taxon>
        <taxon>Gunneridae</taxon>
        <taxon>Pentapetalae</taxon>
        <taxon>asterids</taxon>
        <taxon>lamiids</taxon>
        <taxon>Lamiales</taxon>
        <taxon>Lamiaceae</taxon>
        <taxon>Nepetoideae</taxon>
        <taxon>Mentheae</taxon>
        <taxon>Salviinae</taxon>
        <taxon>Salvia</taxon>
        <taxon>Salvia subgen. Calosphace</taxon>
    </lineage>
</organism>
<sequence length="142" mass="15849">MKSPIRTRILNPRSHVVRSNKSCYPGSIRDRQPLLQSAPRVAIVLLSPVSIGPAANCRGREPFATGQKLWLPRCHSYSSRCRDVVKRRLLIVVTGPPVLSHDLVAGFDSSEPPCEVVERDRGRPLARQPRISSKDCEFKVSI</sequence>